<protein>
    <submittedName>
        <fullName evidence="5">Short-chain dehydrogenase/reductase family 42E member 1</fullName>
    </submittedName>
</protein>
<dbReference type="InterPro" id="IPR050177">
    <property type="entry name" value="Lipid_A_modif_metabolic_enz"/>
</dbReference>
<dbReference type="Pfam" id="PF01073">
    <property type="entry name" value="3Beta_HSD"/>
    <property type="match status" value="1"/>
</dbReference>
<keyword evidence="3" id="KW-0472">Membrane</keyword>
<dbReference type="AlphaFoldDB" id="A0A5J4YQK7"/>
<keyword evidence="2" id="KW-0560">Oxidoreductase</keyword>
<organism evidence="5 6">
    <name type="scientific">Porphyridium purpureum</name>
    <name type="common">Red alga</name>
    <name type="synonym">Porphyridium cruentum</name>
    <dbReference type="NCBI Taxonomy" id="35688"/>
    <lineage>
        <taxon>Eukaryota</taxon>
        <taxon>Rhodophyta</taxon>
        <taxon>Bangiophyceae</taxon>
        <taxon>Porphyridiales</taxon>
        <taxon>Porphyridiaceae</taxon>
        <taxon>Porphyridium</taxon>
    </lineage>
</organism>
<comment type="caution">
    <text evidence="5">The sequence shown here is derived from an EMBL/GenBank/DDBJ whole genome shotgun (WGS) entry which is preliminary data.</text>
</comment>
<dbReference type="PANTHER" id="PTHR43245:SF51">
    <property type="entry name" value="SHORT CHAIN DEHYDROGENASE_REDUCTASE FAMILY 42E, MEMBER 2"/>
    <property type="match status" value="1"/>
</dbReference>
<dbReference type="Proteomes" id="UP000324585">
    <property type="component" value="Unassembled WGS sequence"/>
</dbReference>
<dbReference type="OrthoDB" id="2735536at2759"/>
<proteinExistence type="inferred from homology"/>
<evidence type="ECO:0000256" key="1">
    <source>
        <dbReference type="ARBA" id="ARBA00009219"/>
    </source>
</evidence>
<feature type="transmembrane region" description="Helical" evidence="3">
    <location>
        <begin position="394"/>
        <end position="416"/>
    </location>
</feature>
<dbReference type="SUPFAM" id="SSF51735">
    <property type="entry name" value="NAD(P)-binding Rossmann-fold domains"/>
    <property type="match status" value="1"/>
</dbReference>
<keyword evidence="6" id="KW-1185">Reference proteome</keyword>
<gene>
    <name evidence="5" type="ORF">FVE85_4652</name>
</gene>
<dbReference type="Gene3D" id="3.40.50.720">
    <property type="entry name" value="NAD(P)-binding Rossmann-like Domain"/>
    <property type="match status" value="1"/>
</dbReference>
<dbReference type="PANTHER" id="PTHR43245">
    <property type="entry name" value="BIFUNCTIONAL POLYMYXIN RESISTANCE PROTEIN ARNA"/>
    <property type="match status" value="1"/>
</dbReference>
<comment type="similarity">
    <text evidence="1">Belongs to the 3-beta-HSD family.</text>
</comment>
<accession>A0A5J4YQK7</accession>
<dbReference type="GO" id="GO:0006694">
    <property type="term" value="P:steroid biosynthetic process"/>
    <property type="evidence" value="ECO:0007669"/>
    <property type="project" value="InterPro"/>
</dbReference>
<dbReference type="OMA" id="MKIGGSH"/>
<sequence length="422" mass="46695">MDKSVFDTAGMLEPFDSQFFHGTALGTCVVLGGSGYVGSCLAWTLAQMVAPGLVNEVIVMDVKPPPAPLLRLKQVSYCEAVLGAGVLEQSSREIFERANGGSVFYVASSSPRDLNGNTAYAVNVLGVEEALQLARMCGVRSFIYTSTHNVVFDGKRSFRMADEMTAPIPKRHMDAYSATKAEGERRVLGADGILDMRTCALRPCGIYGPGENFHFERQRALALVGLHSTRILPILQKSMDWVYVSNVVDAHILAAQVLHKTDPKSRKNYTAGRAFFISENNPAPCLQTFFHPMFFAGGIRIGRVLLAIPWPFAHALALGAEFYARLTGTYPILSRMEVAKLRIEHTFSSKRAVVFGYKPRVVQADGVLRCCAFEKTRPRAAYVQAEARNARFQFALRASFTFLLFFLNLTLCLWILTSPIWL</sequence>
<dbReference type="GO" id="GO:0016616">
    <property type="term" value="F:oxidoreductase activity, acting on the CH-OH group of donors, NAD or NADP as acceptor"/>
    <property type="evidence" value="ECO:0007669"/>
    <property type="project" value="InterPro"/>
</dbReference>
<evidence type="ECO:0000256" key="3">
    <source>
        <dbReference type="SAM" id="Phobius"/>
    </source>
</evidence>
<dbReference type="InterPro" id="IPR036291">
    <property type="entry name" value="NAD(P)-bd_dom_sf"/>
</dbReference>
<dbReference type="InterPro" id="IPR002225">
    <property type="entry name" value="3Beta_OHSteriod_DH/Estase"/>
</dbReference>
<evidence type="ECO:0000313" key="6">
    <source>
        <dbReference type="Proteomes" id="UP000324585"/>
    </source>
</evidence>
<evidence type="ECO:0000313" key="5">
    <source>
        <dbReference type="EMBL" id="KAA8493515.1"/>
    </source>
</evidence>
<feature type="domain" description="3-beta hydroxysteroid dehydrogenase/isomerase" evidence="4">
    <location>
        <begin position="29"/>
        <end position="300"/>
    </location>
</feature>
<keyword evidence="3" id="KW-0812">Transmembrane</keyword>
<dbReference type="EMBL" id="VRMN01000006">
    <property type="protein sequence ID" value="KAA8493515.1"/>
    <property type="molecule type" value="Genomic_DNA"/>
</dbReference>
<evidence type="ECO:0000256" key="2">
    <source>
        <dbReference type="ARBA" id="ARBA00023002"/>
    </source>
</evidence>
<reference evidence="6" key="1">
    <citation type="journal article" date="2019" name="Nat. Commun.">
        <title>Expansion of phycobilisome linker gene families in mesophilic red algae.</title>
        <authorList>
            <person name="Lee J."/>
            <person name="Kim D."/>
            <person name="Bhattacharya D."/>
            <person name="Yoon H.S."/>
        </authorList>
    </citation>
    <scope>NUCLEOTIDE SEQUENCE [LARGE SCALE GENOMIC DNA]</scope>
    <source>
        <strain evidence="6">CCMP 1328</strain>
    </source>
</reference>
<name>A0A5J4YQK7_PORPP</name>
<keyword evidence="3" id="KW-1133">Transmembrane helix</keyword>
<evidence type="ECO:0000259" key="4">
    <source>
        <dbReference type="Pfam" id="PF01073"/>
    </source>
</evidence>